<evidence type="ECO:0000313" key="5">
    <source>
        <dbReference type="EMBL" id="KAK1741431.1"/>
    </source>
</evidence>
<evidence type="ECO:0000259" key="4">
    <source>
        <dbReference type="Pfam" id="PF00447"/>
    </source>
</evidence>
<proteinExistence type="predicted"/>
<accession>A0AAD9DBI0</accession>
<keyword evidence="6" id="KW-1185">Reference proteome</keyword>
<dbReference type="GO" id="GO:0043565">
    <property type="term" value="F:sequence-specific DNA binding"/>
    <property type="evidence" value="ECO:0007669"/>
    <property type="project" value="InterPro"/>
</dbReference>
<evidence type="ECO:0000256" key="3">
    <source>
        <dbReference type="ARBA" id="ARBA00023242"/>
    </source>
</evidence>
<dbReference type="EMBL" id="JATAAI010000013">
    <property type="protein sequence ID" value="KAK1741431.1"/>
    <property type="molecule type" value="Genomic_DNA"/>
</dbReference>
<dbReference type="GO" id="GO:0003700">
    <property type="term" value="F:DNA-binding transcription factor activity"/>
    <property type="evidence" value="ECO:0007669"/>
    <property type="project" value="InterPro"/>
</dbReference>
<dbReference type="Pfam" id="PF00447">
    <property type="entry name" value="HSF_DNA-bind"/>
    <property type="match status" value="1"/>
</dbReference>
<gene>
    <name evidence="5" type="ORF">QTG54_007909</name>
</gene>
<dbReference type="PANTHER" id="PTHR10015:SF427">
    <property type="entry name" value="HEAT SHOCK FACTOR PROTEIN"/>
    <property type="match status" value="1"/>
</dbReference>
<dbReference type="PANTHER" id="PTHR10015">
    <property type="entry name" value="HEAT SHOCK TRANSCRIPTION FACTOR"/>
    <property type="match status" value="1"/>
</dbReference>
<dbReference type="Proteomes" id="UP001224775">
    <property type="component" value="Unassembled WGS sequence"/>
</dbReference>
<dbReference type="InterPro" id="IPR036390">
    <property type="entry name" value="WH_DNA-bd_sf"/>
</dbReference>
<dbReference type="AlphaFoldDB" id="A0AAD9DBI0"/>
<protein>
    <recommendedName>
        <fullName evidence="4">HSF-type DNA-binding domain-containing protein</fullName>
    </recommendedName>
</protein>
<dbReference type="InterPro" id="IPR036388">
    <property type="entry name" value="WH-like_DNA-bd_sf"/>
</dbReference>
<evidence type="ECO:0000313" key="6">
    <source>
        <dbReference type="Proteomes" id="UP001224775"/>
    </source>
</evidence>
<comment type="subcellular location">
    <subcellularLocation>
        <location evidence="1">Nucleus</location>
    </subcellularLocation>
</comment>
<sequence>MNDVHFVSPTGSLSSIYEEKAKLEKCTNSTYFIKFHDPPRLTKFVRRLHTMLTQERSKGVVEWRRGVLVLYSMDKFTNELLPKYFNNTRNFKTFRRQLNYYGFVHVRSHATSGSKSTALWANQNL</sequence>
<keyword evidence="2" id="KW-0238">DNA-binding</keyword>
<keyword evidence="3" id="KW-0539">Nucleus</keyword>
<comment type="caution">
    <text evidence="5">The sequence shown here is derived from an EMBL/GenBank/DDBJ whole genome shotgun (WGS) entry which is preliminary data.</text>
</comment>
<organism evidence="5 6">
    <name type="scientific">Skeletonema marinoi</name>
    <dbReference type="NCBI Taxonomy" id="267567"/>
    <lineage>
        <taxon>Eukaryota</taxon>
        <taxon>Sar</taxon>
        <taxon>Stramenopiles</taxon>
        <taxon>Ochrophyta</taxon>
        <taxon>Bacillariophyta</taxon>
        <taxon>Coscinodiscophyceae</taxon>
        <taxon>Thalassiosirophycidae</taxon>
        <taxon>Thalassiosirales</taxon>
        <taxon>Skeletonemataceae</taxon>
        <taxon>Skeletonema</taxon>
        <taxon>Skeletonema marinoi-dohrnii complex</taxon>
    </lineage>
</organism>
<dbReference type="Gene3D" id="1.10.10.10">
    <property type="entry name" value="Winged helix-like DNA-binding domain superfamily/Winged helix DNA-binding domain"/>
    <property type="match status" value="1"/>
</dbReference>
<dbReference type="SUPFAM" id="SSF46785">
    <property type="entry name" value="Winged helix' DNA-binding domain"/>
    <property type="match status" value="1"/>
</dbReference>
<name>A0AAD9DBI0_9STRA</name>
<feature type="domain" description="HSF-type DNA-binding" evidence="4">
    <location>
        <begin position="44"/>
        <end position="116"/>
    </location>
</feature>
<reference evidence="5" key="1">
    <citation type="submission" date="2023-06" db="EMBL/GenBank/DDBJ databases">
        <title>Survivors Of The Sea: Transcriptome response of Skeletonema marinoi to long-term dormancy.</title>
        <authorList>
            <person name="Pinder M.I.M."/>
            <person name="Kourtchenko O."/>
            <person name="Robertson E.K."/>
            <person name="Larsson T."/>
            <person name="Maumus F."/>
            <person name="Osuna-Cruz C.M."/>
            <person name="Vancaester E."/>
            <person name="Stenow R."/>
            <person name="Vandepoele K."/>
            <person name="Ploug H."/>
            <person name="Bruchert V."/>
            <person name="Godhe A."/>
            <person name="Topel M."/>
        </authorList>
    </citation>
    <scope>NUCLEOTIDE SEQUENCE</scope>
    <source>
        <strain evidence="5">R05AC</strain>
    </source>
</reference>
<dbReference type="GO" id="GO:0005634">
    <property type="term" value="C:nucleus"/>
    <property type="evidence" value="ECO:0007669"/>
    <property type="project" value="UniProtKB-SubCell"/>
</dbReference>
<evidence type="ECO:0000256" key="1">
    <source>
        <dbReference type="ARBA" id="ARBA00004123"/>
    </source>
</evidence>
<dbReference type="InterPro" id="IPR000232">
    <property type="entry name" value="HSF_DNA-bd"/>
</dbReference>
<evidence type="ECO:0000256" key="2">
    <source>
        <dbReference type="ARBA" id="ARBA00023125"/>
    </source>
</evidence>